<organism evidence="3 4">
    <name type="scientific">Gellertiella hungarica</name>
    <dbReference type="NCBI Taxonomy" id="1572859"/>
    <lineage>
        <taxon>Bacteria</taxon>
        <taxon>Pseudomonadati</taxon>
        <taxon>Pseudomonadota</taxon>
        <taxon>Alphaproteobacteria</taxon>
        <taxon>Hyphomicrobiales</taxon>
        <taxon>Rhizobiaceae</taxon>
        <taxon>Gellertiella</taxon>
    </lineage>
</organism>
<feature type="region of interest" description="Disordered" evidence="1">
    <location>
        <begin position="40"/>
        <end position="65"/>
    </location>
</feature>
<keyword evidence="2" id="KW-0472">Membrane</keyword>
<sequence length="203" mass="21920">MDVMRFVLNAITKLTLAATGAVVALVVLLLEAFTGHVRKRAHQPAPQQEPQPARPSQPVPTAATAAPAVHVHVHLDQAPAQPAPMPSPEPAGHSGNQSPATVLNQPDHRIYVTTGSHLMMEHPACDDLLERLDEILYRAAFRDGDPFTVAAPLDDARHGRAVPLDLPPVAAVDEGEFFSEERQPLPPPDGALWFRQDGVLRPL</sequence>
<dbReference type="Proteomes" id="UP000528286">
    <property type="component" value="Unassembled WGS sequence"/>
</dbReference>
<feature type="transmembrane region" description="Helical" evidence="2">
    <location>
        <begin position="6"/>
        <end position="30"/>
    </location>
</feature>
<comment type="caution">
    <text evidence="3">The sequence shown here is derived from an EMBL/GenBank/DDBJ whole genome shotgun (WGS) entry which is preliminary data.</text>
</comment>
<keyword evidence="2" id="KW-0812">Transmembrane</keyword>
<gene>
    <name evidence="3" type="ORF">GGR23_004612</name>
</gene>
<keyword evidence="2" id="KW-1133">Transmembrane helix</keyword>
<evidence type="ECO:0000313" key="4">
    <source>
        <dbReference type="Proteomes" id="UP000528286"/>
    </source>
</evidence>
<dbReference type="RefSeq" id="WP_183368566.1">
    <property type="nucleotide sequence ID" value="NZ_JACIEZ010000022.1"/>
</dbReference>
<reference evidence="3 4" key="1">
    <citation type="submission" date="2020-08" db="EMBL/GenBank/DDBJ databases">
        <title>Genomic Encyclopedia of Type Strains, Phase IV (KMG-IV): sequencing the most valuable type-strain genomes for metagenomic binning, comparative biology and taxonomic classification.</title>
        <authorList>
            <person name="Goeker M."/>
        </authorList>
    </citation>
    <scope>NUCLEOTIDE SEQUENCE [LARGE SCALE GENOMIC DNA]</scope>
    <source>
        <strain evidence="3 4">DSM 29853</strain>
    </source>
</reference>
<feature type="compositionally biased region" description="Pro residues" evidence="1">
    <location>
        <begin position="47"/>
        <end position="58"/>
    </location>
</feature>
<keyword evidence="4" id="KW-1185">Reference proteome</keyword>
<dbReference type="AlphaFoldDB" id="A0A7W6J9Q1"/>
<evidence type="ECO:0000256" key="1">
    <source>
        <dbReference type="SAM" id="MobiDB-lite"/>
    </source>
</evidence>
<proteinExistence type="predicted"/>
<protein>
    <submittedName>
        <fullName evidence="3">Uncharacterized protein</fullName>
    </submittedName>
</protein>
<name>A0A7W6J9Q1_9HYPH</name>
<feature type="region of interest" description="Disordered" evidence="1">
    <location>
        <begin position="78"/>
        <end position="102"/>
    </location>
</feature>
<evidence type="ECO:0000313" key="3">
    <source>
        <dbReference type="EMBL" id="MBB4067379.1"/>
    </source>
</evidence>
<evidence type="ECO:0000256" key="2">
    <source>
        <dbReference type="SAM" id="Phobius"/>
    </source>
</evidence>
<accession>A0A7W6J9Q1</accession>
<dbReference type="EMBL" id="JACIEZ010000022">
    <property type="protein sequence ID" value="MBB4067379.1"/>
    <property type="molecule type" value="Genomic_DNA"/>
</dbReference>